<dbReference type="OrthoDB" id="7307160at2"/>
<evidence type="ECO:0000313" key="4">
    <source>
        <dbReference type="EMBL" id="AWK85348.1"/>
    </source>
</evidence>
<dbReference type="Proteomes" id="UP000245629">
    <property type="component" value="Chromosome 1"/>
</dbReference>
<accession>A0A2S2CLF4</accession>
<dbReference type="GO" id="GO:0006310">
    <property type="term" value="P:DNA recombination"/>
    <property type="evidence" value="ECO:0007669"/>
    <property type="project" value="UniProtKB-KW"/>
</dbReference>
<evidence type="ECO:0000256" key="1">
    <source>
        <dbReference type="ARBA" id="ARBA00023172"/>
    </source>
</evidence>
<dbReference type="SUPFAM" id="SSF56349">
    <property type="entry name" value="DNA breaking-rejoining enzymes"/>
    <property type="match status" value="1"/>
</dbReference>
<dbReference type="KEGG" id="azz:DEW08_03400"/>
<dbReference type="RefSeq" id="WP_109324487.1">
    <property type="nucleotide sequence ID" value="NZ_CP029352.1"/>
</dbReference>
<dbReference type="InterPro" id="IPR013762">
    <property type="entry name" value="Integrase-like_cat_sf"/>
</dbReference>
<dbReference type="GO" id="GO:0015074">
    <property type="term" value="P:DNA integration"/>
    <property type="evidence" value="ECO:0007669"/>
    <property type="project" value="InterPro"/>
</dbReference>
<dbReference type="PROSITE" id="PS51898">
    <property type="entry name" value="TYR_RECOMBINASE"/>
    <property type="match status" value="1"/>
</dbReference>
<dbReference type="EMBL" id="CP029352">
    <property type="protein sequence ID" value="AWK85348.1"/>
    <property type="molecule type" value="Genomic_DNA"/>
</dbReference>
<evidence type="ECO:0000256" key="2">
    <source>
        <dbReference type="SAM" id="MobiDB-lite"/>
    </source>
</evidence>
<dbReference type="CDD" id="cd00397">
    <property type="entry name" value="DNA_BRE_C"/>
    <property type="match status" value="1"/>
</dbReference>
<organism evidence="4 5">
    <name type="scientific">Azospirillum thermophilum</name>
    <dbReference type="NCBI Taxonomy" id="2202148"/>
    <lineage>
        <taxon>Bacteria</taxon>
        <taxon>Pseudomonadati</taxon>
        <taxon>Pseudomonadota</taxon>
        <taxon>Alphaproteobacteria</taxon>
        <taxon>Rhodospirillales</taxon>
        <taxon>Azospirillaceae</taxon>
        <taxon>Azospirillum</taxon>
    </lineage>
</organism>
<keyword evidence="1" id="KW-0233">DNA recombination</keyword>
<dbReference type="InterPro" id="IPR011010">
    <property type="entry name" value="DNA_brk_join_enz"/>
</dbReference>
<proteinExistence type="predicted"/>
<dbReference type="Gene3D" id="1.10.443.10">
    <property type="entry name" value="Intergrase catalytic core"/>
    <property type="match status" value="1"/>
</dbReference>
<feature type="region of interest" description="Disordered" evidence="2">
    <location>
        <begin position="114"/>
        <end position="135"/>
    </location>
</feature>
<dbReference type="GO" id="GO:0003677">
    <property type="term" value="F:DNA binding"/>
    <property type="evidence" value="ECO:0007669"/>
    <property type="project" value="InterPro"/>
</dbReference>
<sequence length="467" mass="53309">MSWRDDAYRAFTKWAIAAGEGTAELTPEILERFIAHLRTNATPKTRMTRLHGLQGALRERLPAGIDLAWVERRVREEWEMSSLGRRGQGPGRGHASKARRHRLLVEEWPSEARDRWERATRGPDPGKRRRYAAKPTADETAGAAVKWAAATRDKVERVIGLLFRVALDRGLPLDVVPESVQAFIDHHSEKGNSLYGLACNLDHLAMAVRVLWPERDWHWLALTASRLHAVAEQQPRKRDLTDVGVVPAEVEALAWELMREAVRSPLAVRSAGKYRDGLLLLFFLHHPVRRRNAAEMRVGEHLITEDHGFRLVWSETKNRQPRVDRLADRLVEPMKTYLRTFRPTLHRPHSDDALWLSAANDSLGSPLTGKGILEAIAGRVKRRLGGHIWAHLFRHWGAMMIVDHSTADAHLIAPLLGHRDPRSARFYISLAKTRGASSRLADMVERFYRPRKHAYIRRPTLRKADRA</sequence>
<dbReference type="AlphaFoldDB" id="A0A2S2CLF4"/>
<keyword evidence="5" id="KW-1185">Reference proteome</keyword>
<name>A0A2S2CLF4_9PROT</name>
<dbReference type="InterPro" id="IPR002104">
    <property type="entry name" value="Integrase_catalytic"/>
</dbReference>
<protein>
    <recommendedName>
        <fullName evidence="3">Tyr recombinase domain-containing protein</fullName>
    </recommendedName>
</protein>
<evidence type="ECO:0000259" key="3">
    <source>
        <dbReference type="PROSITE" id="PS51898"/>
    </source>
</evidence>
<gene>
    <name evidence="4" type="ORF">DEW08_03400</name>
</gene>
<dbReference type="Pfam" id="PF00589">
    <property type="entry name" value="Phage_integrase"/>
    <property type="match status" value="1"/>
</dbReference>
<reference evidence="5" key="1">
    <citation type="submission" date="2018-05" db="EMBL/GenBank/DDBJ databases">
        <title>Azospirillum thermophila sp. nov., a novel isolated from hot spring.</title>
        <authorList>
            <person name="Zhao Z."/>
        </authorList>
    </citation>
    <scope>NUCLEOTIDE SEQUENCE [LARGE SCALE GENOMIC DNA]</scope>
    <source>
        <strain evidence="5">CFH 70021</strain>
    </source>
</reference>
<feature type="domain" description="Tyr recombinase" evidence="3">
    <location>
        <begin position="245"/>
        <end position="440"/>
    </location>
</feature>
<feature type="compositionally biased region" description="Basic and acidic residues" evidence="2">
    <location>
        <begin position="114"/>
        <end position="126"/>
    </location>
</feature>
<evidence type="ECO:0000313" key="5">
    <source>
        <dbReference type="Proteomes" id="UP000245629"/>
    </source>
</evidence>